<dbReference type="Proteomes" id="UP000534783">
    <property type="component" value="Unassembled WGS sequence"/>
</dbReference>
<keyword evidence="1" id="KW-1133">Transmembrane helix</keyword>
<reference evidence="2 3" key="1">
    <citation type="journal article" date="2020" name="Nature">
        <title>Bacterial chemolithoautotrophy via manganese oxidation.</title>
        <authorList>
            <person name="Yu H."/>
            <person name="Leadbetter J.R."/>
        </authorList>
    </citation>
    <scope>NUCLEOTIDE SEQUENCE [LARGE SCALE GENOMIC DNA]</scope>
    <source>
        <strain evidence="2 3">Mn-1</strain>
    </source>
</reference>
<proteinExistence type="predicted"/>
<sequence>MEMEREGVREPYRETYPTTRESSLYPVSRIGWGAVIAGFFIATVTQILLNTLGVAIGLSMVGAEGETPGTAMGIGAGIWTIVSSVISVFVGAWVAGRYTSIPERGEGSLQGALVWSLSLIFFIWIATMGVGTALGGIMGLVGQGIQGGAQGAISQMGQGDQEVGRGAGGTQAEMDRESMIQNLMNTTGLSREQAEQAVDQLGLGAGGQGQVQQQAAEAAETTAKFGAAAAWWFFITALLSLGAAVWGGHLGFSRRGYDRPART</sequence>
<keyword evidence="3" id="KW-1185">Reference proteome</keyword>
<feature type="transmembrane region" description="Helical" evidence="1">
    <location>
        <begin position="30"/>
        <end position="56"/>
    </location>
</feature>
<feature type="transmembrane region" description="Helical" evidence="1">
    <location>
        <begin position="107"/>
        <end position="126"/>
    </location>
</feature>
<evidence type="ECO:0000313" key="3">
    <source>
        <dbReference type="Proteomes" id="UP000534783"/>
    </source>
</evidence>
<dbReference type="AlphaFoldDB" id="A0A7X6DRB1"/>
<keyword evidence="1" id="KW-0812">Transmembrane</keyword>
<organism evidence="2 3">
    <name type="scientific">Candidatus Manganitrophus noduliformans</name>
    <dbReference type="NCBI Taxonomy" id="2606439"/>
    <lineage>
        <taxon>Bacteria</taxon>
        <taxon>Pseudomonadati</taxon>
        <taxon>Nitrospirota</taxon>
        <taxon>Nitrospiria</taxon>
        <taxon>Candidatus Troglogloeales</taxon>
        <taxon>Candidatus Manganitrophaceae</taxon>
        <taxon>Candidatus Manganitrophus</taxon>
    </lineage>
</organism>
<evidence type="ECO:0008006" key="4">
    <source>
        <dbReference type="Google" id="ProtNLM"/>
    </source>
</evidence>
<name>A0A7X6DRB1_9BACT</name>
<evidence type="ECO:0000313" key="2">
    <source>
        <dbReference type="EMBL" id="NKE71941.1"/>
    </source>
</evidence>
<keyword evidence="1" id="KW-0472">Membrane</keyword>
<comment type="caution">
    <text evidence="2">The sequence shown here is derived from an EMBL/GenBank/DDBJ whole genome shotgun (WGS) entry which is preliminary data.</text>
</comment>
<gene>
    <name evidence="2" type="ORF">MNODULE_14425</name>
</gene>
<feature type="transmembrane region" description="Helical" evidence="1">
    <location>
        <begin position="76"/>
        <end position="95"/>
    </location>
</feature>
<dbReference type="EMBL" id="VTOW01000002">
    <property type="protein sequence ID" value="NKE71941.1"/>
    <property type="molecule type" value="Genomic_DNA"/>
</dbReference>
<protein>
    <recommendedName>
        <fullName evidence="4">PhnA-like protein</fullName>
    </recommendedName>
</protein>
<evidence type="ECO:0000256" key="1">
    <source>
        <dbReference type="SAM" id="Phobius"/>
    </source>
</evidence>
<accession>A0A7X6DRB1</accession>
<dbReference type="RefSeq" id="WP_168061028.1">
    <property type="nucleotide sequence ID" value="NZ_VTOW01000002.1"/>
</dbReference>
<feature type="transmembrane region" description="Helical" evidence="1">
    <location>
        <begin position="230"/>
        <end position="252"/>
    </location>
</feature>